<evidence type="ECO:0000313" key="2">
    <source>
        <dbReference type="EMBL" id="KAF4948920.1"/>
    </source>
</evidence>
<dbReference type="Proteomes" id="UP000604273">
    <property type="component" value="Unassembled WGS sequence"/>
</dbReference>
<protein>
    <submittedName>
        <fullName evidence="2">Uncharacterized protein</fullName>
    </submittedName>
</protein>
<comment type="caution">
    <text evidence="2">The sequence shown here is derived from an EMBL/GenBank/DDBJ whole genome shotgun (WGS) entry which is preliminary data.</text>
</comment>
<dbReference type="SUPFAM" id="SSF52266">
    <property type="entry name" value="SGNH hydrolase"/>
    <property type="match status" value="1"/>
</dbReference>
<organism evidence="2 3">
    <name type="scientific">Fusarium gaditjirri</name>
    <dbReference type="NCBI Taxonomy" id="282569"/>
    <lineage>
        <taxon>Eukaryota</taxon>
        <taxon>Fungi</taxon>
        <taxon>Dikarya</taxon>
        <taxon>Ascomycota</taxon>
        <taxon>Pezizomycotina</taxon>
        <taxon>Sordariomycetes</taxon>
        <taxon>Hypocreomycetidae</taxon>
        <taxon>Hypocreales</taxon>
        <taxon>Nectriaceae</taxon>
        <taxon>Fusarium</taxon>
        <taxon>Fusarium nisikadoi species complex</taxon>
    </lineage>
</organism>
<dbReference type="CDD" id="cd01846">
    <property type="entry name" value="fatty_acyltransferase_like"/>
    <property type="match status" value="1"/>
</dbReference>
<proteinExistence type="predicted"/>
<reference evidence="2" key="1">
    <citation type="journal article" date="2020" name="BMC Genomics">
        <title>Correction to: Identification and distribution of gene clusters required for synthesis of sphingolipid metabolism inhibitors in diverse species of the filamentous fungus Fusarium.</title>
        <authorList>
            <person name="Kim H.S."/>
            <person name="Lohmar J.M."/>
            <person name="Busman M."/>
            <person name="Brown D.W."/>
            <person name="Naumann T.A."/>
            <person name="Divon H.H."/>
            <person name="Lysoe E."/>
            <person name="Uhlig S."/>
            <person name="Proctor R.H."/>
        </authorList>
    </citation>
    <scope>NUCLEOTIDE SEQUENCE</scope>
    <source>
        <strain evidence="2">NRRL 45417</strain>
    </source>
</reference>
<gene>
    <name evidence="2" type="ORF">FGADI_9204</name>
</gene>
<dbReference type="Pfam" id="PF00657">
    <property type="entry name" value="Lipase_GDSL"/>
    <property type="match status" value="1"/>
</dbReference>
<dbReference type="PANTHER" id="PTHR45648:SF22">
    <property type="entry name" value="GDSL LIPASE_ACYLHYDROLASE FAMILY PROTEIN (AFU_ORTHOLOGUE AFUA_4G14700)"/>
    <property type="match status" value="1"/>
</dbReference>
<evidence type="ECO:0000256" key="1">
    <source>
        <dbReference type="ARBA" id="ARBA00022801"/>
    </source>
</evidence>
<dbReference type="CDD" id="cd12148">
    <property type="entry name" value="fungal_TF_MHR"/>
    <property type="match status" value="1"/>
</dbReference>
<sequence length="605" mass="67392">MLETYRQEMMPLFPFVWIGLEETPEKLFQERPMLYMAIMVVTCQENVEIQQELAQKYREEVGRRIWTLAEKNLQLLQGILVFLAWYQTHWVLGHQLSNLMYMAMSLVTELGIDKDPSSGTRTSPGVLTEITKKQEPQPLVASSIGSTLYQDLDRNKTQISHTLFMATSHVERQVQDLGATLHQGFRLQAPLTMSFHMLQVYLYKIGIDERLHEPTDPTLLSSSDPSPHTLRCSYLLVSCLNAVKAVIENFLLLTSPTILSMPYTYWIQMGHCINMFSRLLVTHSTLWDPNLVTGIHDFTSTLERLAVKIEGAMSLYGSFLAHAYPVDHPAKFSRLIVFGDSFSDNGNGSWVVSNGTWPVDPAYYHHSFSNGPKWNDVVAKKLNLELINLATGGATTNNDFVAGGTGAESTIPVPSAADQVLSFLSWDEPQAGDIFVHWIGANDILFNTSITGAQVTSLINENVNRLFQAGAKNIILANYLNATTFPATYNSSAYNVPSVQAYAPALTKGLEQIAAGYSAYAKTAVIDVQNLFNDLFSDPEAYGFDEDYVNPPTACLTGVYTSEGVPRHVCSDPEKHIFFDSYHPVQEVHALVAKLFVESIEGFSA</sequence>
<dbReference type="InterPro" id="IPR001087">
    <property type="entry name" value="GDSL"/>
</dbReference>
<dbReference type="GO" id="GO:0016788">
    <property type="term" value="F:hydrolase activity, acting on ester bonds"/>
    <property type="evidence" value="ECO:0007669"/>
    <property type="project" value="InterPro"/>
</dbReference>
<dbReference type="InterPro" id="IPR036514">
    <property type="entry name" value="SGNH_hydro_sf"/>
</dbReference>
<dbReference type="OrthoDB" id="1600564at2759"/>
<dbReference type="AlphaFoldDB" id="A0A8H4WT33"/>
<dbReference type="InterPro" id="IPR051058">
    <property type="entry name" value="GDSL_Est/Lipase"/>
</dbReference>
<dbReference type="Gene3D" id="3.40.50.1110">
    <property type="entry name" value="SGNH hydrolase"/>
    <property type="match status" value="1"/>
</dbReference>
<reference evidence="2" key="2">
    <citation type="submission" date="2020-05" db="EMBL/GenBank/DDBJ databases">
        <authorList>
            <person name="Kim H.-S."/>
            <person name="Proctor R.H."/>
            <person name="Brown D.W."/>
        </authorList>
    </citation>
    <scope>NUCLEOTIDE SEQUENCE</scope>
    <source>
        <strain evidence="2">NRRL 45417</strain>
    </source>
</reference>
<name>A0A8H4WT33_9HYPO</name>
<keyword evidence="1" id="KW-0378">Hydrolase</keyword>
<dbReference type="EMBL" id="JABFAI010000249">
    <property type="protein sequence ID" value="KAF4948920.1"/>
    <property type="molecule type" value="Genomic_DNA"/>
</dbReference>
<accession>A0A8H4WT33</accession>
<keyword evidence="3" id="KW-1185">Reference proteome</keyword>
<dbReference type="PANTHER" id="PTHR45648">
    <property type="entry name" value="GDSL LIPASE/ACYLHYDROLASE FAMILY PROTEIN (AFU_ORTHOLOGUE AFUA_4G14700)"/>
    <property type="match status" value="1"/>
</dbReference>
<evidence type="ECO:0000313" key="3">
    <source>
        <dbReference type="Proteomes" id="UP000604273"/>
    </source>
</evidence>